<gene>
    <name evidence="6" type="ORF">EGH82_03925</name>
</gene>
<feature type="transmembrane region" description="Helical" evidence="5">
    <location>
        <begin position="158"/>
        <end position="185"/>
    </location>
</feature>
<organism evidence="6 7">
    <name type="scientific">Vibrio ponticus</name>
    <dbReference type="NCBI Taxonomy" id="265668"/>
    <lineage>
        <taxon>Bacteria</taxon>
        <taxon>Pseudomonadati</taxon>
        <taxon>Pseudomonadota</taxon>
        <taxon>Gammaproteobacteria</taxon>
        <taxon>Vibrionales</taxon>
        <taxon>Vibrionaceae</taxon>
        <taxon>Vibrio</taxon>
    </lineage>
</organism>
<dbReference type="Gene3D" id="1.20.1250.20">
    <property type="entry name" value="MFS general substrate transporter like domains"/>
    <property type="match status" value="1"/>
</dbReference>
<evidence type="ECO:0000256" key="3">
    <source>
        <dbReference type="ARBA" id="ARBA00022989"/>
    </source>
</evidence>
<dbReference type="InterPro" id="IPR036259">
    <property type="entry name" value="MFS_trans_sf"/>
</dbReference>
<feature type="transmembrane region" description="Helical" evidence="5">
    <location>
        <begin position="197"/>
        <end position="215"/>
    </location>
</feature>
<evidence type="ECO:0000313" key="7">
    <source>
        <dbReference type="Proteomes" id="UP000278792"/>
    </source>
</evidence>
<feature type="transmembrane region" description="Helical" evidence="5">
    <location>
        <begin position="72"/>
        <end position="91"/>
    </location>
</feature>
<feature type="transmembrane region" description="Helical" evidence="5">
    <location>
        <begin position="97"/>
        <end position="121"/>
    </location>
</feature>
<protein>
    <submittedName>
        <fullName evidence="6">MFS transporter</fullName>
    </submittedName>
</protein>
<dbReference type="InterPro" id="IPR011701">
    <property type="entry name" value="MFS"/>
</dbReference>
<feature type="transmembrane region" description="Helical" evidence="5">
    <location>
        <begin position="369"/>
        <end position="386"/>
    </location>
</feature>
<feature type="transmembrane region" description="Helical" evidence="5">
    <location>
        <begin position="46"/>
        <end position="65"/>
    </location>
</feature>
<keyword evidence="3 5" id="KW-1133">Transmembrane helix</keyword>
<dbReference type="GO" id="GO:0022857">
    <property type="term" value="F:transmembrane transporter activity"/>
    <property type="evidence" value="ECO:0007669"/>
    <property type="project" value="InterPro"/>
</dbReference>
<keyword evidence="4 5" id="KW-0472">Membrane</keyword>
<comment type="subcellular location">
    <subcellularLocation>
        <location evidence="1">Membrane</location>
        <topology evidence="1">Multi-pass membrane protein</topology>
    </subcellularLocation>
</comment>
<dbReference type="PANTHER" id="PTHR23501:SF5">
    <property type="entry name" value="TRANSPORT PROTEIN"/>
    <property type="match status" value="1"/>
</dbReference>
<evidence type="ECO:0000256" key="2">
    <source>
        <dbReference type="ARBA" id="ARBA00022692"/>
    </source>
</evidence>
<evidence type="ECO:0000256" key="4">
    <source>
        <dbReference type="ARBA" id="ARBA00023136"/>
    </source>
</evidence>
<evidence type="ECO:0000256" key="5">
    <source>
        <dbReference type="SAM" id="Phobius"/>
    </source>
</evidence>
<evidence type="ECO:0000313" key="6">
    <source>
        <dbReference type="EMBL" id="ROV61720.1"/>
    </source>
</evidence>
<feature type="transmembrane region" description="Helical" evidence="5">
    <location>
        <begin position="128"/>
        <end position="152"/>
    </location>
</feature>
<feature type="transmembrane region" description="Helical" evidence="5">
    <location>
        <begin position="398"/>
        <end position="417"/>
    </location>
</feature>
<feature type="transmembrane region" description="Helical" evidence="5">
    <location>
        <begin position="306"/>
        <end position="325"/>
    </location>
</feature>
<dbReference type="RefSeq" id="WP_123780705.1">
    <property type="nucleotide sequence ID" value="NZ_RKIK01000006.1"/>
</dbReference>
<dbReference type="EMBL" id="RKIK01000006">
    <property type="protein sequence ID" value="ROV61720.1"/>
    <property type="molecule type" value="Genomic_DNA"/>
</dbReference>
<name>A0A3N3E539_9VIBR</name>
<feature type="transmembrane region" description="Helical" evidence="5">
    <location>
        <begin position="268"/>
        <end position="286"/>
    </location>
</feature>
<feature type="transmembrane region" description="Helical" evidence="5">
    <location>
        <begin position="227"/>
        <end position="247"/>
    </location>
</feature>
<sequence length="515" mass="56476">MKARLPLLFVATMVIAAYGINSAMFTELSSNMAASVGLSLDEVERVKVGFMIAQILGYMFTPILARRIGSQCVLSIALSVSLAVSAIFYWHGVSEGLFAFLWLCNGFAMSALLVVVNLYLLERFEHQLLPAIIAFTLLFSTLLPMGVYPWLMAQFVEYYHWSLFCVVSAWLLFSALVATVCFPLGEVTIEEKLKSSFSVYLVLAVTAALSVFLLMRGSHYNWLDSQWFANWVVVASALGLAVIFILVRTRSLNTASMQLHDDLKTNVFMYNAFLAGFAVMASTALFNNFLKMALAYNSLNAGYWQLPSFMTMLVGMLLSVVVFYFKRPLADAFVPFGVLMILLSVYDFSQLPSYAGTDALLVPMLLRGFGIGLLNVSVTIAVLLHFKPQQRLEGISNFYLFRTFGGVIGGAFFSRVIQNHSAEASGEIGRTFAGMSNGFANYEQALSSAILTNGHIPSSSLGMNQMSMVVKEQATTLALNNSLIVFIFSIVALAPVLLIGKKIVAKRAKQAAAMA</sequence>
<dbReference type="PANTHER" id="PTHR23501">
    <property type="entry name" value="MAJOR FACILITATOR SUPERFAMILY"/>
    <property type="match status" value="1"/>
</dbReference>
<keyword evidence="2 5" id="KW-0812">Transmembrane</keyword>
<feature type="transmembrane region" description="Helical" evidence="5">
    <location>
        <begin position="477"/>
        <end position="499"/>
    </location>
</feature>
<feature type="transmembrane region" description="Helical" evidence="5">
    <location>
        <begin position="332"/>
        <end position="349"/>
    </location>
</feature>
<comment type="caution">
    <text evidence="6">The sequence shown here is derived from an EMBL/GenBank/DDBJ whole genome shotgun (WGS) entry which is preliminary data.</text>
</comment>
<proteinExistence type="predicted"/>
<reference evidence="6 7" key="1">
    <citation type="submission" date="2018-11" db="EMBL/GenBank/DDBJ databases">
        <title>Vibrio ponticus strain CAIM 1751 pathogenic for the snapper Lutjanus guttatus.</title>
        <authorList>
            <person name="Soto-Rodriguez S."/>
            <person name="Lozano-Olvera R."/>
            <person name="Gomez-Gil B."/>
        </authorList>
    </citation>
    <scope>NUCLEOTIDE SEQUENCE [LARGE SCALE GENOMIC DNA]</scope>
    <source>
        <strain evidence="6 7">CAIM 1751</strain>
    </source>
</reference>
<dbReference type="GO" id="GO:0005886">
    <property type="term" value="C:plasma membrane"/>
    <property type="evidence" value="ECO:0007669"/>
    <property type="project" value="TreeGrafter"/>
</dbReference>
<dbReference type="Proteomes" id="UP000278792">
    <property type="component" value="Unassembled WGS sequence"/>
</dbReference>
<accession>A0A3N3E539</accession>
<dbReference type="AlphaFoldDB" id="A0A3N3E539"/>
<evidence type="ECO:0000256" key="1">
    <source>
        <dbReference type="ARBA" id="ARBA00004141"/>
    </source>
</evidence>
<dbReference type="SUPFAM" id="SSF103473">
    <property type="entry name" value="MFS general substrate transporter"/>
    <property type="match status" value="2"/>
</dbReference>
<dbReference type="Pfam" id="PF07690">
    <property type="entry name" value="MFS_1"/>
    <property type="match status" value="1"/>
</dbReference>